<dbReference type="EMBL" id="AZEF01000027">
    <property type="protein sequence ID" value="KRL01098.1"/>
    <property type="molecule type" value="Genomic_DNA"/>
</dbReference>
<protein>
    <recommendedName>
        <fullName evidence="3">UDP-N-acetylglucosamine kinase</fullName>
    </recommendedName>
</protein>
<dbReference type="Gene3D" id="3.40.50.300">
    <property type="entry name" value="P-loop containing nucleotide triphosphate hydrolases"/>
    <property type="match status" value="1"/>
</dbReference>
<keyword evidence="2" id="KW-1185">Reference proteome</keyword>
<accession>A0A0R1M8M4</accession>
<dbReference type="Proteomes" id="UP000051621">
    <property type="component" value="Unassembled WGS sequence"/>
</dbReference>
<proteinExistence type="predicted"/>
<dbReference type="SUPFAM" id="SSF52540">
    <property type="entry name" value="P-loop containing nucleoside triphosphate hydrolases"/>
    <property type="match status" value="1"/>
</dbReference>
<organism evidence="1 2">
    <name type="scientific">Liquorilactobacillus capillatus DSM 19910</name>
    <dbReference type="NCBI Taxonomy" id="1423731"/>
    <lineage>
        <taxon>Bacteria</taxon>
        <taxon>Bacillati</taxon>
        <taxon>Bacillota</taxon>
        <taxon>Bacilli</taxon>
        <taxon>Lactobacillales</taxon>
        <taxon>Lactobacillaceae</taxon>
        <taxon>Liquorilactobacillus</taxon>
    </lineage>
</organism>
<evidence type="ECO:0000313" key="1">
    <source>
        <dbReference type="EMBL" id="KRL01098.1"/>
    </source>
</evidence>
<evidence type="ECO:0000313" key="2">
    <source>
        <dbReference type="Proteomes" id="UP000051621"/>
    </source>
</evidence>
<evidence type="ECO:0008006" key="3">
    <source>
        <dbReference type="Google" id="ProtNLM"/>
    </source>
</evidence>
<dbReference type="InterPro" id="IPR027417">
    <property type="entry name" value="P-loop_NTPase"/>
</dbReference>
<name>A0A0R1M8M4_9LACO</name>
<dbReference type="STRING" id="1423731.FC81_GL001237"/>
<reference evidence="1 2" key="1">
    <citation type="journal article" date="2015" name="Genome Announc.">
        <title>Expanding the biotechnology potential of lactobacilli through comparative genomics of 213 strains and associated genera.</title>
        <authorList>
            <person name="Sun Z."/>
            <person name="Harris H.M."/>
            <person name="McCann A."/>
            <person name="Guo C."/>
            <person name="Argimon S."/>
            <person name="Zhang W."/>
            <person name="Yang X."/>
            <person name="Jeffery I.B."/>
            <person name="Cooney J.C."/>
            <person name="Kagawa T.F."/>
            <person name="Liu W."/>
            <person name="Song Y."/>
            <person name="Salvetti E."/>
            <person name="Wrobel A."/>
            <person name="Rasinkangas P."/>
            <person name="Parkhill J."/>
            <person name="Rea M.C."/>
            <person name="O'Sullivan O."/>
            <person name="Ritari J."/>
            <person name="Douillard F.P."/>
            <person name="Paul Ross R."/>
            <person name="Yang R."/>
            <person name="Briner A.E."/>
            <person name="Felis G.E."/>
            <person name="de Vos W.M."/>
            <person name="Barrangou R."/>
            <person name="Klaenhammer T.R."/>
            <person name="Caufield P.W."/>
            <person name="Cui Y."/>
            <person name="Zhang H."/>
            <person name="O'Toole P.W."/>
        </authorList>
    </citation>
    <scope>NUCLEOTIDE SEQUENCE [LARGE SCALE GENOMIC DNA]</scope>
    <source>
        <strain evidence="1 2">DSM 19910</strain>
    </source>
</reference>
<comment type="caution">
    <text evidence="1">The sequence shown here is derived from an EMBL/GenBank/DDBJ whole genome shotgun (WGS) entry which is preliminary data.</text>
</comment>
<dbReference type="PATRIC" id="fig|1423731.3.peg.1270"/>
<dbReference type="AlphaFoldDB" id="A0A0R1M8M4"/>
<dbReference type="NCBIfam" id="NF005255">
    <property type="entry name" value="PRK06762.2-2"/>
    <property type="match status" value="1"/>
</dbReference>
<gene>
    <name evidence="1" type="ORF">FC81_GL001237</name>
</gene>
<sequence length="154" mass="17684">MRGNSGSGKTTTAKSLKEFLSPRVLLLSQDVLRKQMLAEPDHIGNMSIGLFKNIINWGTVNTDYIIIEGILKRSVYQSFLEALKQEYGPKLLNFYFNISFKETVTRNNLKALPFSEQILTQWWQNEDLLGNEDAVFTDDETLEERLTTIEGYLN</sequence>